<feature type="chain" id="PRO_5046901365" description="MxcI protein" evidence="1">
    <location>
        <begin position="24"/>
        <end position="407"/>
    </location>
</feature>
<dbReference type="PROSITE" id="PS51257">
    <property type="entry name" value="PROKAR_LIPOPROTEIN"/>
    <property type="match status" value="1"/>
</dbReference>
<name>A0ABT4ACZ2_9BACT</name>
<keyword evidence="1" id="KW-0732">Signal</keyword>
<dbReference type="EMBL" id="JAPNKA010000001">
    <property type="protein sequence ID" value="MCY1079529.1"/>
    <property type="molecule type" value="Genomic_DNA"/>
</dbReference>
<reference evidence="2 3" key="1">
    <citation type="submission" date="2022-11" db="EMBL/GenBank/DDBJ databases">
        <title>Minimal conservation of predation-associated metabolite biosynthetic gene clusters underscores biosynthetic potential of Myxococcota including descriptions for ten novel species: Archangium lansinium sp. nov., Myxococcus landrumus sp. nov., Nannocystis bai.</title>
        <authorList>
            <person name="Ahearne A."/>
            <person name="Stevens C."/>
            <person name="Phillips K."/>
        </authorList>
    </citation>
    <scope>NUCLEOTIDE SEQUENCE [LARGE SCALE GENOMIC DNA]</scope>
    <source>
        <strain evidence="2 3">MIWBW</strain>
    </source>
</reference>
<sequence length="407" mass="43461">MKLTTPLRPLHLALTALVLPLFAGCEIARPAGPGTGDGPVYAITTQVSTADEPQSYVILTDKLDHTESLSLDQGIELPGRALGAGVSKSGALFVAGSDGPTITRYNLTSEGRLEKGATVSFEGKGVASIGEYQHQLQFISESKAYYFDGRTSQLIVWNPSDMSLTGSIPLNGVSVQGAIQTFATLPIRLENQVIMPMGWRPSTGVGITKLAGVVVVDTRTDAVTVVTDTRCGYVRDGVMGPDGMLYLATEVYGAAVRRVAGGETPEPCLLRFNPQTLTFDPSFHIKLDTLVNGGTAGSLLPGPQGTAYLRVFDERLFPVQASTHPRALASSSSWKWWKLRLDTLTATPVETLPATTGSTFLYPAGDRTIFTEFANGSTATNFRDLTDESGKVTMSLSGLSFSFLQLR</sequence>
<dbReference type="SUPFAM" id="SSF63829">
    <property type="entry name" value="Calcium-dependent phosphotriesterase"/>
    <property type="match status" value="1"/>
</dbReference>
<accession>A0ABT4ACZ2</accession>
<dbReference type="RefSeq" id="WP_267538244.1">
    <property type="nucleotide sequence ID" value="NZ_JAPNKA010000001.1"/>
</dbReference>
<keyword evidence="3" id="KW-1185">Reference proteome</keyword>
<comment type="caution">
    <text evidence="2">The sequence shown here is derived from an EMBL/GenBank/DDBJ whole genome shotgun (WGS) entry which is preliminary data.</text>
</comment>
<gene>
    <name evidence="2" type="ORF">OV287_34230</name>
</gene>
<dbReference type="Proteomes" id="UP001207654">
    <property type="component" value="Unassembled WGS sequence"/>
</dbReference>
<evidence type="ECO:0000313" key="3">
    <source>
        <dbReference type="Proteomes" id="UP001207654"/>
    </source>
</evidence>
<proteinExistence type="predicted"/>
<evidence type="ECO:0000313" key="2">
    <source>
        <dbReference type="EMBL" id="MCY1079529.1"/>
    </source>
</evidence>
<protein>
    <recommendedName>
        <fullName evidence="4">MxcI protein</fullName>
    </recommendedName>
</protein>
<feature type="signal peptide" evidence="1">
    <location>
        <begin position="1"/>
        <end position="23"/>
    </location>
</feature>
<organism evidence="2 3">
    <name type="scientific">Archangium lansingense</name>
    <dbReference type="NCBI Taxonomy" id="2995310"/>
    <lineage>
        <taxon>Bacteria</taxon>
        <taxon>Pseudomonadati</taxon>
        <taxon>Myxococcota</taxon>
        <taxon>Myxococcia</taxon>
        <taxon>Myxococcales</taxon>
        <taxon>Cystobacterineae</taxon>
        <taxon>Archangiaceae</taxon>
        <taxon>Archangium</taxon>
    </lineage>
</organism>
<evidence type="ECO:0008006" key="4">
    <source>
        <dbReference type="Google" id="ProtNLM"/>
    </source>
</evidence>
<evidence type="ECO:0000256" key="1">
    <source>
        <dbReference type="SAM" id="SignalP"/>
    </source>
</evidence>